<dbReference type="RefSeq" id="WP_093115615.1">
    <property type="nucleotide sequence ID" value="NZ_FNWJ01000001.1"/>
</dbReference>
<dbReference type="InterPro" id="IPR005561">
    <property type="entry name" value="ANTAR"/>
</dbReference>
<evidence type="ECO:0000256" key="2">
    <source>
        <dbReference type="SAM" id="Coils"/>
    </source>
</evidence>
<dbReference type="Gene3D" id="3.40.50.2300">
    <property type="match status" value="1"/>
</dbReference>
<dbReference type="GO" id="GO:0000160">
    <property type="term" value="P:phosphorelay signal transduction system"/>
    <property type="evidence" value="ECO:0007669"/>
    <property type="project" value="InterPro"/>
</dbReference>
<dbReference type="InterPro" id="IPR036388">
    <property type="entry name" value="WH-like_DNA-bd_sf"/>
</dbReference>
<dbReference type="PROSITE" id="PS50921">
    <property type="entry name" value="ANTAR"/>
    <property type="match status" value="1"/>
</dbReference>
<dbReference type="InterPro" id="IPR011006">
    <property type="entry name" value="CheY-like_superfamily"/>
</dbReference>
<evidence type="ECO:0000259" key="4">
    <source>
        <dbReference type="PROSITE" id="PS50921"/>
    </source>
</evidence>
<organism evidence="5 6">
    <name type="scientific">Thermoleophilum album</name>
    <dbReference type="NCBI Taxonomy" id="29539"/>
    <lineage>
        <taxon>Bacteria</taxon>
        <taxon>Bacillati</taxon>
        <taxon>Actinomycetota</taxon>
        <taxon>Thermoleophilia</taxon>
        <taxon>Thermoleophilales</taxon>
        <taxon>Thermoleophilaceae</taxon>
        <taxon>Thermoleophilum</taxon>
    </lineage>
</organism>
<sequence>MRVLIAEDNPVIAMGLAARLRALGHQPLGPAPDGQQAVALARAERPDLYLFDIDMPRLDGLAAAALLAGEGLRRPIVAITGVDDPTLVDRSIATGVSAYLTKPIDDRELDAAIRLASQRQHELEALEAEAAQAREALADRKLVEHAKGVLIDALGLSEPEAFRRIQRTARQRNLRLADVARQIIDQRELLTPPTREDAR</sequence>
<evidence type="ECO:0000313" key="5">
    <source>
        <dbReference type="EMBL" id="SEH10467.1"/>
    </source>
</evidence>
<dbReference type="PIRSF" id="PIRSF036382">
    <property type="entry name" value="RR_antiterm"/>
    <property type="match status" value="1"/>
</dbReference>
<feature type="coiled-coil region" evidence="2">
    <location>
        <begin position="109"/>
        <end position="143"/>
    </location>
</feature>
<keyword evidence="2" id="KW-0175">Coiled coil</keyword>
<dbReference type="SMART" id="SM01012">
    <property type="entry name" value="ANTAR"/>
    <property type="match status" value="1"/>
</dbReference>
<accession>A0A1H6FI05</accession>
<dbReference type="OrthoDB" id="9808843at2"/>
<keyword evidence="1" id="KW-0597">Phosphoprotein</keyword>
<evidence type="ECO:0000313" key="6">
    <source>
        <dbReference type="Proteomes" id="UP000222056"/>
    </source>
</evidence>
<evidence type="ECO:0000256" key="1">
    <source>
        <dbReference type="PROSITE-ProRule" id="PRU00169"/>
    </source>
</evidence>
<dbReference type="Pfam" id="PF00072">
    <property type="entry name" value="Response_reg"/>
    <property type="match status" value="1"/>
</dbReference>
<feature type="domain" description="Response regulatory" evidence="3">
    <location>
        <begin position="2"/>
        <end position="117"/>
    </location>
</feature>
<dbReference type="PANTHER" id="PTHR43228">
    <property type="entry name" value="TWO-COMPONENT RESPONSE REGULATOR"/>
    <property type="match status" value="1"/>
</dbReference>
<reference evidence="6" key="1">
    <citation type="submission" date="2016-10" db="EMBL/GenBank/DDBJ databases">
        <authorList>
            <person name="Varghese N."/>
            <person name="Submissions S."/>
        </authorList>
    </citation>
    <scope>NUCLEOTIDE SEQUENCE [LARGE SCALE GENOMIC DNA]</scope>
    <source>
        <strain evidence="6">ATCC 35263</strain>
    </source>
</reference>
<protein>
    <submittedName>
        <fullName evidence="5">Response regulator receiver and ANTAR domain protein</fullName>
    </submittedName>
</protein>
<dbReference type="GO" id="GO:0003723">
    <property type="term" value="F:RNA binding"/>
    <property type="evidence" value="ECO:0007669"/>
    <property type="project" value="InterPro"/>
</dbReference>
<evidence type="ECO:0000259" key="3">
    <source>
        <dbReference type="PROSITE" id="PS50110"/>
    </source>
</evidence>
<dbReference type="AlphaFoldDB" id="A0A1H6FI05"/>
<gene>
    <name evidence="5" type="ORF">SAMN02745716_0321</name>
</gene>
<proteinExistence type="predicted"/>
<dbReference type="Pfam" id="PF03861">
    <property type="entry name" value="ANTAR"/>
    <property type="match status" value="1"/>
</dbReference>
<dbReference type="InterPro" id="IPR052048">
    <property type="entry name" value="ST_Response_Regulator"/>
</dbReference>
<dbReference type="STRING" id="29539.SAMN02745716_0321"/>
<dbReference type="Gene3D" id="1.10.10.10">
    <property type="entry name" value="Winged helix-like DNA-binding domain superfamily/Winged helix DNA-binding domain"/>
    <property type="match status" value="1"/>
</dbReference>
<dbReference type="PROSITE" id="PS50110">
    <property type="entry name" value="RESPONSE_REGULATORY"/>
    <property type="match status" value="1"/>
</dbReference>
<dbReference type="PANTHER" id="PTHR43228:SF1">
    <property type="entry name" value="TWO-COMPONENT RESPONSE REGULATOR ARR22"/>
    <property type="match status" value="1"/>
</dbReference>
<dbReference type="SUPFAM" id="SSF52172">
    <property type="entry name" value="CheY-like"/>
    <property type="match status" value="1"/>
</dbReference>
<feature type="domain" description="ANTAR" evidence="4">
    <location>
        <begin position="123"/>
        <end position="184"/>
    </location>
</feature>
<dbReference type="InterPro" id="IPR008327">
    <property type="entry name" value="Sig_transdc_resp-reg_antiterm"/>
</dbReference>
<keyword evidence="6" id="KW-1185">Reference proteome</keyword>
<dbReference type="SMART" id="SM00448">
    <property type="entry name" value="REC"/>
    <property type="match status" value="1"/>
</dbReference>
<dbReference type="InterPro" id="IPR001789">
    <property type="entry name" value="Sig_transdc_resp-reg_receiver"/>
</dbReference>
<name>A0A1H6FI05_THEAL</name>
<dbReference type="Proteomes" id="UP000222056">
    <property type="component" value="Unassembled WGS sequence"/>
</dbReference>
<dbReference type="EMBL" id="FNWJ01000001">
    <property type="protein sequence ID" value="SEH10467.1"/>
    <property type="molecule type" value="Genomic_DNA"/>
</dbReference>
<feature type="modified residue" description="4-aspartylphosphate" evidence="1">
    <location>
        <position position="52"/>
    </location>
</feature>